<name>A0ACB6V0Y9_9ASCO</name>
<reference evidence="1 2" key="1">
    <citation type="journal article" date="2020" name="Front. Microbiol.">
        <title>Phenotypic and Genetic Characterization of the Cheese Ripening Yeast Geotrichum candidum.</title>
        <authorList>
            <person name="Perkins V."/>
            <person name="Vignola S."/>
            <person name="Lessard M.H."/>
            <person name="Plante P.L."/>
            <person name="Corbeil J."/>
            <person name="Dugat-Bony E."/>
            <person name="Frenette M."/>
            <person name="Labrie S."/>
        </authorList>
    </citation>
    <scope>NUCLEOTIDE SEQUENCE [LARGE SCALE GENOMIC DNA]</scope>
    <source>
        <strain evidence="1 2">LMA-1147</strain>
    </source>
</reference>
<proteinExistence type="predicted"/>
<keyword evidence="2" id="KW-1185">Reference proteome</keyword>
<evidence type="ECO:0000313" key="1">
    <source>
        <dbReference type="EMBL" id="KAF5094406.1"/>
    </source>
</evidence>
<accession>A0ACB6V0Y9</accession>
<sequence>MDSASVMTAPSQRHLSLEDRLRAVVQQEFDLEIALKRQEARAIDEEIAKIENMLYHIKLHYENTANGIIVDDVESTPSPQVCFAEAGVPEFAEFYAQFLIDPNRKPPPPPPPPQPEHMQMRKRHYSFTNNSSHGAGYSSKHLRSQSFNNSAERPYRLRTRPEPSAAAVAAASTAPKCLIRRADNVLVKLVCPRCGRDNFGSPQGFINHCRISHGLELTTHDAAALECGVEVKESERTGDYQQHEIRLKRRKTPKIREDKAVTRVPVTMPPPRNVKGKTLPGATKSVSFGKFPRVSSDESQRPVKKHRATFLGRIESSDEESDEDEVDDKEEEAQGGLAESGDESDNRDDDDSSSGTGTDDESESESEEEPSTLQTDGHRRKEQQQQLQQSQPNGVPVPRTTATSSSRSTQRDRFSFTKKSDNLQKYLSLSRFF</sequence>
<protein>
    <submittedName>
        <fullName evidence="1">Uncharacterized protein</fullName>
    </submittedName>
</protein>
<dbReference type="EMBL" id="QVQA01000165">
    <property type="protein sequence ID" value="KAF5094406.1"/>
    <property type="molecule type" value="Genomic_DNA"/>
</dbReference>
<gene>
    <name evidence="1" type="ORF">D0Z00_003556</name>
</gene>
<evidence type="ECO:0000313" key="2">
    <source>
        <dbReference type="Proteomes" id="UP000744676"/>
    </source>
</evidence>
<dbReference type="Proteomes" id="UP000744676">
    <property type="component" value="Unassembled WGS sequence"/>
</dbReference>
<organism evidence="1 2">
    <name type="scientific">Geotrichum galactomycetum</name>
    <dbReference type="NCBI Taxonomy" id="27317"/>
    <lineage>
        <taxon>Eukaryota</taxon>
        <taxon>Fungi</taxon>
        <taxon>Dikarya</taxon>
        <taxon>Ascomycota</taxon>
        <taxon>Saccharomycotina</taxon>
        <taxon>Dipodascomycetes</taxon>
        <taxon>Dipodascales</taxon>
        <taxon>Dipodascaceae</taxon>
        <taxon>Geotrichum</taxon>
    </lineage>
</organism>
<comment type="caution">
    <text evidence="1">The sequence shown here is derived from an EMBL/GenBank/DDBJ whole genome shotgun (WGS) entry which is preliminary data.</text>
</comment>